<protein>
    <submittedName>
        <fullName evidence="1">Uncharacterized protein</fullName>
    </submittedName>
</protein>
<keyword evidence="2" id="KW-1185">Reference proteome</keyword>
<dbReference type="Proteomes" id="UP001627154">
    <property type="component" value="Unassembled WGS sequence"/>
</dbReference>
<dbReference type="EMBL" id="JBJJXI010000146">
    <property type="protein sequence ID" value="KAL3386490.1"/>
    <property type="molecule type" value="Genomic_DNA"/>
</dbReference>
<proteinExistence type="predicted"/>
<dbReference type="AlphaFoldDB" id="A0ABD2W112"/>
<name>A0ABD2W112_9HYME</name>
<evidence type="ECO:0000313" key="1">
    <source>
        <dbReference type="EMBL" id="KAL3386490.1"/>
    </source>
</evidence>
<gene>
    <name evidence="1" type="ORF">TKK_017995</name>
</gene>
<accession>A0ABD2W112</accession>
<sequence>MQQKGRFVIITVLYFKRHKRIKLCGNSAEIQTGRVVRKKNIYRAHDASHVKRKTSMRDSRGGAAAARSCCWPRRQLVLTLLAVLLFQLGKSTS</sequence>
<comment type="caution">
    <text evidence="1">The sequence shown here is derived from an EMBL/GenBank/DDBJ whole genome shotgun (WGS) entry which is preliminary data.</text>
</comment>
<evidence type="ECO:0000313" key="2">
    <source>
        <dbReference type="Proteomes" id="UP001627154"/>
    </source>
</evidence>
<organism evidence="1 2">
    <name type="scientific">Trichogramma kaykai</name>
    <dbReference type="NCBI Taxonomy" id="54128"/>
    <lineage>
        <taxon>Eukaryota</taxon>
        <taxon>Metazoa</taxon>
        <taxon>Ecdysozoa</taxon>
        <taxon>Arthropoda</taxon>
        <taxon>Hexapoda</taxon>
        <taxon>Insecta</taxon>
        <taxon>Pterygota</taxon>
        <taxon>Neoptera</taxon>
        <taxon>Endopterygota</taxon>
        <taxon>Hymenoptera</taxon>
        <taxon>Apocrita</taxon>
        <taxon>Proctotrupomorpha</taxon>
        <taxon>Chalcidoidea</taxon>
        <taxon>Trichogrammatidae</taxon>
        <taxon>Trichogramma</taxon>
    </lineage>
</organism>
<reference evidence="1 2" key="1">
    <citation type="journal article" date="2024" name="bioRxiv">
        <title>A reference genome for Trichogramma kaykai: A tiny desert-dwelling parasitoid wasp with competing sex-ratio distorters.</title>
        <authorList>
            <person name="Culotta J."/>
            <person name="Lindsey A.R."/>
        </authorList>
    </citation>
    <scope>NUCLEOTIDE SEQUENCE [LARGE SCALE GENOMIC DNA]</scope>
    <source>
        <strain evidence="1 2">KSX58</strain>
    </source>
</reference>